<evidence type="ECO:0000313" key="1">
    <source>
        <dbReference type="EMBL" id="KAH7914883.1"/>
    </source>
</evidence>
<dbReference type="Proteomes" id="UP000790377">
    <property type="component" value="Unassembled WGS sequence"/>
</dbReference>
<reference evidence="1" key="1">
    <citation type="journal article" date="2021" name="New Phytol.">
        <title>Evolutionary innovations through gain and loss of genes in the ectomycorrhizal Boletales.</title>
        <authorList>
            <person name="Wu G."/>
            <person name="Miyauchi S."/>
            <person name="Morin E."/>
            <person name="Kuo A."/>
            <person name="Drula E."/>
            <person name="Varga T."/>
            <person name="Kohler A."/>
            <person name="Feng B."/>
            <person name="Cao Y."/>
            <person name="Lipzen A."/>
            <person name="Daum C."/>
            <person name="Hundley H."/>
            <person name="Pangilinan J."/>
            <person name="Johnson J."/>
            <person name="Barry K."/>
            <person name="LaButti K."/>
            <person name="Ng V."/>
            <person name="Ahrendt S."/>
            <person name="Min B."/>
            <person name="Choi I.G."/>
            <person name="Park H."/>
            <person name="Plett J.M."/>
            <person name="Magnuson J."/>
            <person name="Spatafora J.W."/>
            <person name="Nagy L.G."/>
            <person name="Henrissat B."/>
            <person name="Grigoriev I.V."/>
            <person name="Yang Z.L."/>
            <person name="Xu J."/>
            <person name="Martin F.M."/>
        </authorList>
    </citation>
    <scope>NUCLEOTIDE SEQUENCE</scope>
    <source>
        <strain evidence="1">ATCC 28755</strain>
    </source>
</reference>
<accession>A0ACB8APD5</accession>
<dbReference type="EMBL" id="MU267607">
    <property type="protein sequence ID" value="KAH7914883.1"/>
    <property type="molecule type" value="Genomic_DNA"/>
</dbReference>
<sequence length="384" mass="42879">MFSLRLGIRSRPAVLQSQAWQTFLRSPRPLPLAQQARGIHIRRHISTSVPRKVQYVRFPSEQPRRVGGSKWDTRTQIVAVIAVGGLAYYFVHLEQVPETGRWRFMDISAKYENKLAETAYMELLSEFQGKILPANHPITRHVRRVVTGILESNDLGSLRSSEPSLLQRVRQAVSSSDDPFSTPDFSMEETHTPESGGKEWNLIVVNDPKVVNAMATFGNIIVFTGILPVCQDEQGLAAVLGHEIGHVVARHASERYSSSKVFLLLAFMLQSVGLDLGFSNLLTTLLLELPNSRTQEIEADTIGLRLTAKACYDPEAAVSMHARLAQLDRGSGFEFLRTHPDSERRITHLKSLIPEAYTIQAGSPQCAGMQKSLNHFQDTAARWS</sequence>
<keyword evidence="2" id="KW-1185">Reference proteome</keyword>
<name>A0ACB8APD5_9AGAM</name>
<protein>
    <submittedName>
        <fullName evidence="1">Peptidase family M48-domain-containing protein</fullName>
    </submittedName>
</protein>
<organism evidence="1 2">
    <name type="scientific">Hygrophoropsis aurantiaca</name>
    <dbReference type="NCBI Taxonomy" id="72124"/>
    <lineage>
        <taxon>Eukaryota</taxon>
        <taxon>Fungi</taxon>
        <taxon>Dikarya</taxon>
        <taxon>Basidiomycota</taxon>
        <taxon>Agaricomycotina</taxon>
        <taxon>Agaricomycetes</taxon>
        <taxon>Agaricomycetidae</taxon>
        <taxon>Boletales</taxon>
        <taxon>Coniophorineae</taxon>
        <taxon>Hygrophoropsidaceae</taxon>
        <taxon>Hygrophoropsis</taxon>
    </lineage>
</organism>
<gene>
    <name evidence="1" type="ORF">BJ138DRAFT_1055914</name>
</gene>
<comment type="caution">
    <text evidence="1">The sequence shown here is derived from an EMBL/GenBank/DDBJ whole genome shotgun (WGS) entry which is preliminary data.</text>
</comment>
<evidence type="ECO:0000313" key="2">
    <source>
        <dbReference type="Proteomes" id="UP000790377"/>
    </source>
</evidence>
<proteinExistence type="predicted"/>